<dbReference type="Proteomes" id="UP001174936">
    <property type="component" value="Unassembled WGS sequence"/>
</dbReference>
<evidence type="ECO:0000313" key="2">
    <source>
        <dbReference type="Proteomes" id="UP001174936"/>
    </source>
</evidence>
<comment type="caution">
    <text evidence="1">The sequence shown here is derived from an EMBL/GenBank/DDBJ whole genome shotgun (WGS) entry which is preliminary data.</text>
</comment>
<reference evidence="1" key="1">
    <citation type="submission" date="2023-06" db="EMBL/GenBank/DDBJ databases">
        <title>Genome-scale phylogeny and comparative genomics of the fungal order Sordariales.</title>
        <authorList>
            <consortium name="Lawrence Berkeley National Laboratory"/>
            <person name="Hensen N."/>
            <person name="Bonometti L."/>
            <person name="Westerberg I."/>
            <person name="Brannstrom I.O."/>
            <person name="Guillou S."/>
            <person name="Cros-Aarteil S."/>
            <person name="Calhoun S."/>
            <person name="Haridas S."/>
            <person name="Kuo A."/>
            <person name="Mondo S."/>
            <person name="Pangilinan J."/>
            <person name="Riley R."/>
            <person name="Labutti K."/>
            <person name="Andreopoulos B."/>
            <person name="Lipzen A."/>
            <person name="Chen C."/>
            <person name="Yanf M."/>
            <person name="Daum C."/>
            <person name="Ng V."/>
            <person name="Clum A."/>
            <person name="Steindorff A."/>
            <person name="Ohm R."/>
            <person name="Martin F."/>
            <person name="Silar P."/>
            <person name="Natvig D."/>
            <person name="Lalanne C."/>
            <person name="Gautier V."/>
            <person name="Ament-Velasquez S.L."/>
            <person name="Kruys A."/>
            <person name="Hutchinson M.I."/>
            <person name="Powell A.J."/>
            <person name="Barry K."/>
            <person name="Miller A.N."/>
            <person name="Grigoriev I.V."/>
            <person name="Debuchy R."/>
            <person name="Gladieux P."/>
            <person name="Thoren M.H."/>
            <person name="Johannesson H."/>
        </authorList>
    </citation>
    <scope>NUCLEOTIDE SEQUENCE</scope>
    <source>
        <strain evidence="1">SMH2532-1</strain>
    </source>
</reference>
<dbReference type="AlphaFoldDB" id="A0AA40D025"/>
<name>A0AA40D025_9PEZI</name>
<gene>
    <name evidence="1" type="ORF">B0T16DRAFT_400243</name>
</gene>
<evidence type="ECO:0000313" key="1">
    <source>
        <dbReference type="EMBL" id="KAK0656797.1"/>
    </source>
</evidence>
<organism evidence="1 2">
    <name type="scientific">Cercophora newfieldiana</name>
    <dbReference type="NCBI Taxonomy" id="92897"/>
    <lineage>
        <taxon>Eukaryota</taxon>
        <taxon>Fungi</taxon>
        <taxon>Dikarya</taxon>
        <taxon>Ascomycota</taxon>
        <taxon>Pezizomycotina</taxon>
        <taxon>Sordariomycetes</taxon>
        <taxon>Sordariomycetidae</taxon>
        <taxon>Sordariales</taxon>
        <taxon>Lasiosphaeriaceae</taxon>
        <taxon>Cercophora</taxon>
    </lineage>
</organism>
<protein>
    <submittedName>
        <fullName evidence="1">Uncharacterized protein</fullName>
    </submittedName>
</protein>
<keyword evidence="2" id="KW-1185">Reference proteome</keyword>
<proteinExistence type="predicted"/>
<dbReference type="EMBL" id="JAULSV010000001">
    <property type="protein sequence ID" value="KAK0656797.1"/>
    <property type="molecule type" value="Genomic_DNA"/>
</dbReference>
<accession>A0AA40D025</accession>
<sequence length="60" mass="6960">MARASRYAAISTMELGRQLTVRREWLQLQKLHPRVFQRPRTEFSSGDALQPATAFSVLVW</sequence>